<accession>A0A1H9MWR6</accession>
<reference evidence="3" key="1">
    <citation type="submission" date="2016-10" db="EMBL/GenBank/DDBJ databases">
        <authorList>
            <person name="Varghese N."/>
            <person name="Submissions S."/>
        </authorList>
    </citation>
    <scope>NUCLEOTIDE SEQUENCE [LARGE SCALE GENOMIC DNA]</scope>
    <source>
        <strain evidence="3">DSM 24740</strain>
    </source>
</reference>
<dbReference type="OrthoDB" id="9788916at2"/>
<dbReference type="PANTHER" id="PTHR43792:SF1">
    <property type="entry name" value="N-ACETYLTRANSFERASE DOMAIN-CONTAINING PROTEIN"/>
    <property type="match status" value="1"/>
</dbReference>
<keyword evidence="3" id="KW-1185">Reference proteome</keyword>
<dbReference type="SUPFAM" id="SSF55729">
    <property type="entry name" value="Acyl-CoA N-acyltransferases (Nat)"/>
    <property type="match status" value="1"/>
</dbReference>
<dbReference type="PROSITE" id="PS51186">
    <property type="entry name" value="GNAT"/>
    <property type="match status" value="1"/>
</dbReference>
<dbReference type="CDD" id="cd04301">
    <property type="entry name" value="NAT_SF"/>
    <property type="match status" value="1"/>
</dbReference>
<dbReference type="STRING" id="478744.SAMN05444359_1328"/>
<keyword evidence="2" id="KW-0808">Transferase</keyword>
<dbReference type="PANTHER" id="PTHR43792">
    <property type="entry name" value="GNAT FAMILY, PUTATIVE (AFU_ORTHOLOGUE AFUA_3G00765)-RELATED-RELATED"/>
    <property type="match status" value="1"/>
</dbReference>
<dbReference type="Gene3D" id="3.40.630.30">
    <property type="match status" value="1"/>
</dbReference>
<gene>
    <name evidence="2" type="ORF">SAMN05444359_1328</name>
</gene>
<dbReference type="InParanoid" id="A0A1H9MWR6"/>
<protein>
    <submittedName>
        <fullName evidence="2">Protein N-acetyltransferase, RimJ/RimL family</fullName>
    </submittedName>
</protein>
<dbReference type="Pfam" id="PF13302">
    <property type="entry name" value="Acetyltransf_3"/>
    <property type="match status" value="1"/>
</dbReference>
<dbReference type="EMBL" id="FOFB01000032">
    <property type="protein sequence ID" value="SER27967.1"/>
    <property type="molecule type" value="Genomic_DNA"/>
</dbReference>
<dbReference type="InterPro" id="IPR016181">
    <property type="entry name" value="Acyl_CoA_acyltransferase"/>
</dbReference>
<evidence type="ECO:0000313" key="3">
    <source>
        <dbReference type="Proteomes" id="UP000199021"/>
    </source>
</evidence>
<dbReference type="FunCoup" id="A0A1H9MWR6">
    <property type="interactions" value="7"/>
</dbReference>
<name>A0A1H9MWR6_9BACT</name>
<organism evidence="2 3">
    <name type="scientific">Neolewinella agarilytica</name>
    <dbReference type="NCBI Taxonomy" id="478744"/>
    <lineage>
        <taxon>Bacteria</taxon>
        <taxon>Pseudomonadati</taxon>
        <taxon>Bacteroidota</taxon>
        <taxon>Saprospiria</taxon>
        <taxon>Saprospirales</taxon>
        <taxon>Lewinellaceae</taxon>
        <taxon>Neolewinella</taxon>
    </lineage>
</organism>
<dbReference type="AlphaFoldDB" id="A0A1H9MWR6"/>
<sequence length="175" mass="20090">MITTPRLLLRPWQKSDLKAMAEINADARVMEFFPSTKTEAQTQEFIDRQHLQQQERGHCYFATELRESGRLIGFIGISYQDYDAHFTPCVDIGWRLHPDVWGQGLATEGAKACLDFAFEELKLPELVAVAVQQNIASTRVMEKIGMRYDSSFDHPVLAHRPDLQTCVLYYARPVK</sequence>
<feature type="domain" description="N-acetyltransferase" evidence="1">
    <location>
        <begin position="7"/>
        <end position="175"/>
    </location>
</feature>
<dbReference type="Proteomes" id="UP000199021">
    <property type="component" value="Unassembled WGS sequence"/>
</dbReference>
<dbReference type="GO" id="GO:0016747">
    <property type="term" value="F:acyltransferase activity, transferring groups other than amino-acyl groups"/>
    <property type="evidence" value="ECO:0007669"/>
    <property type="project" value="InterPro"/>
</dbReference>
<proteinExistence type="predicted"/>
<dbReference type="RefSeq" id="WP_090172571.1">
    <property type="nucleotide sequence ID" value="NZ_FOFB01000032.1"/>
</dbReference>
<dbReference type="InterPro" id="IPR000182">
    <property type="entry name" value="GNAT_dom"/>
</dbReference>
<dbReference type="InterPro" id="IPR051531">
    <property type="entry name" value="N-acetyltransferase"/>
</dbReference>
<evidence type="ECO:0000259" key="1">
    <source>
        <dbReference type="PROSITE" id="PS51186"/>
    </source>
</evidence>
<evidence type="ECO:0000313" key="2">
    <source>
        <dbReference type="EMBL" id="SER27967.1"/>
    </source>
</evidence>